<organism evidence="11 12">
    <name type="scientific">Halomonas citrativorans</name>
    <dbReference type="NCBI Taxonomy" id="2742612"/>
    <lineage>
        <taxon>Bacteria</taxon>
        <taxon>Pseudomonadati</taxon>
        <taxon>Pseudomonadota</taxon>
        <taxon>Gammaproteobacteria</taxon>
        <taxon>Oceanospirillales</taxon>
        <taxon>Halomonadaceae</taxon>
        <taxon>Halomonas</taxon>
    </lineage>
</organism>
<dbReference type="PANTHER" id="PTHR43840:SF15">
    <property type="entry name" value="MITOCHONDRIAL METAL TRANSPORTER 1-RELATED"/>
    <property type="match status" value="1"/>
</dbReference>
<sequence length="346" mass="37841">MSLAFVALMHSFRWLEDDKYCYACGLYHWRRGQISMKTETRTLAFSAFMAFLIGCAGITATLASNSQAILLDGLFNLIYFSVALVTIKVSKLASRPDSESYPFGYSYFESLVNLCKGLLILGVSIFALVDAIVALLSGGREIAAGLAVIYALFATLACSLTAWVMHRSQRYTASPLIAADKLNWIVNSVISAAVLAAFCLVVLLEQLNLNTLVPYIDSVLVIAVVVLCLGVPVRMASQALKELLNKTPEEAIAAPVRDAISQALAETHTQEVRVRMVRPGRLLYVMVHVVLPDEGVTTSLTAQDELRARIDEQVRRCYAPVVCDVVFTADTLWAAPSCGLLIERHT</sequence>
<evidence type="ECO:0000256" key="4">
    <source>
        <dbReference type="ARBA" id="ARBA00022496"/>
    </source>
</evidence>
<feature type="transmembrane region" description="Helical" evidence="9">
    <location>
        <begin position="215"/>
        <end position="236"/>
    </location>
</feature>
<dbReference type="InterPro" id="IPR027469">
    <property type="entry name" value="Cation_efflux_TMD_sf"/>
</dbReference>
<keyword evidence="7 9" id="KW-1133">Transmembrane helix</keyword>
<evidence type="ECO:0000256" key="3">
    <source>
        <dbReference type="ARBA" id="ARBA00022448"/>
    </source>
</evidence>
<dbReference type="Pfam" id="PF01545">
    <property type="entry name" value="Cation_efflux"/>
    <property type="match status" value="1"/>
</dbReference>
<name>A0A1R4HZ62_9GAMM</name>
<dbReference type="EMBL" id="FUKM01000033">
    <property type="protein sequence ID" value="SJN12850.1"/>
    <property type="molecule type" value="Genomic_DNA"/>
</dbReference>
<dbReference type="GO" id="GO:0015086">
    <property type="term" value="F:cadmium ion transmembrane transporter activity"/>
    <property type="evidence" value="ECO:0007669"/>
    <property type="project" value="TreeGrafter"/>
</dbReference>
<keyword evidence="3" id="KW-0813">Transport</keyword>
<proteinExistence type="inferred from homology"/>
<dbReference type="NCBIfam" id="TIGR01297">
    <property type="entry name" value="CDF"/>
    <property type="match status" value="1"/>
</dbReference>
<comment type="subcellular location">
    <subcellularLocation>
        <location evidence="1">Membrane</location>
        <topology evidence="1">Multi-pass membrane protein</topology>
    </subcellularLocation>
</comment>
<dbReference type="SUPFAM" id="SSF161111">
    <property type="entry name" value="Cation efflux protein transmembrane domain-like"/>
    <property type="match status" value="1"/>
</dbReference>
<evidence type="ECO:0000256" key="7">
    <source>
        <dbReference type="ARBA" id="ARBA00022989"/>
    </source>
</evidence>
<accession>A0A1R4HZ62</accession>
<dbReference type="PANTHER" id="PTHR43840">
    <property type="entry name" value="MITOCHONDRIAL METAL TRANSPORTER 1-RELATED"/>
    <property type="match status" value="1"/>
</dbReference>
<keyword evidence="4" id="KW-0408">Iron</keyword>
<keyword evidence="6" id="KW-0864">Zinc transport</keyword>
<feature type="transmembrane region" description="Helical" evidence="9">
    <location>
        <begin position="142"/>
        <end position="164"/>
    </location>
</feature>
<dbReference type="Gene3D" id="1.20.1510.10">
    <property type="entry name" value="Cation efflux protein transmembrane domain"/>
    <property type="match status" value="1"/>
</dbReference>
<comment type="similarity">
    <text evidence="2">Belongs to the cation diffusion facilitator (CDF) transporter (TC 2.A.4) family. FieF subfamily.</text>
</comment>
<comment type="caution">
    <text evidence="11">The sequence shown here is derived from an EMBL/GenBank/DDBJ whole genome shotgun (WGS) entry which is preliminary data.</text>
</comment>
<dbReference type="GO" id="GO:0005886">
    <property type="term" value="C:plasma membrane"/>
    <property type="evidence" value="ECO:0007669"/>
    <property type="project" value="TreeGrafter"/>
</dbReference>
<feature type="transmembrane region" description="Helical" evidence="9">
    <location>
        <begin position="69"/>
        <end position="90"/>
    </location>
</feature>
<dbReference type="AlphaFoldDB" id="A0A1R4HZ62"/>
<reference evidence="11 12" key="1">
    <citation type="submission" date="2017-02" db="EMBL/GenBank/DDBJ databases">
        <authorList>
            <person name="Dridi B."/>
        </authorList>
    </citation>
    <scope>NUCLEOTIDE SEQUENCE [LARGE SCALE GENOMIC DNA]</scope>
    <source>
        <strain evidence="11 12">JB380</strain>
    </source>
</reference>
<evidence type="ECO:0000313" key="12">
    <source>
        <dbReference type="Proteomes" id="UP000196331"/>
    </source>
</evidence>
<keyword evidence="6" id="KW-0862">Zinc</keyword>
<keyword evidence="8 9" id="KW-0472">Membrane</keyword>
<keyword evidence="4" id="KW-0410">Iron transport</keyword>
<dbReference type="Proteomes" id="UP000196331">
    <property type="component" value="Unassembled WGS sequence"/>
</dbReference>
<evidence type="ECO:0000313" key="11">
    <source>
        <dbReference type="EMBL" id="SJN12850.1"/>
    </source>
</evidence>
<evidence type="ECO:0000259" key="10">
    <source>
        <dbReference type="Pfam" id="PF01545"/>
    </source>
</evidence>
<protein>
    <submittedName>
        <fullName evidence="11">Cobalt-zinc-cadmium resistance protein</fullName>
    </submittedName>
</protein>
<feature type="domain" description="Cation efflux protein transmembrane" evidence="10">
    <location>
        <begin position="45"/>
        <end position="244"/>
    </location>
</feature>
<feature type="transmembrane region" description="Helical" evidence="9">
    <location>
        <begin position="184"/>
        <end position="203"/>
    </location>
</feature>
<dbReference type="GO" id="GO:0015093">
    <property type="term" value="F:ferrous iron transmembrane transporter activity"/>
    <property type="evidence" value="ECO:0007669"/>
    <property type="project" value="TreeGrafter"/>
</dbReference>
<gene>
    <name evidence="11" type="ORF">CZ787_09020</name>
</gene>
<evidence type="ECO:0000256" key="9">
    <source>
        <dbReference type="SAM" id="Phobius"/>
    </source>
</evidence>
<evidence type="ECO:0000256" key="5">
    <source>
        <dbReference type="ARBA" id="ARBA00022692"/>
    </source>
</evidence>
<dbReference type="InterPro" id="IPR058533">
    <property type="entry name" value="Cation_efflux_TM"/>
</dbReference>
<evidence type="ECO:0000256" key="6">
    <source>
        <dbReference type="ARBA" id="ARBA00022906"/>
    </source>
</evidence>
<dbReference type="GO" id="GO:0015341">
    <property type="term" value="F:zinc efflux antiporter activity"/>
    <property type="evidence" value="ECO:0007669"/>
    <property type="project" value="TreeGrafter"/>
</dbReference>
<evidence type="ECO:0000256" key="8">
    <source>
        <dbReference type="ARBA" id="ARBA00023136"/>
    </source>
</evidence>
<dbReference type="InterPro" id="IPR002524">
    <property type="entry name" value="Cation_efflux"/>
</dbReference>
<keyword evidence="6" id="KW-0406">Ion transport</keyword>
<evidence type="ECO:0000256" key="1">
    <source>
        <dbReference type="ARBA" id="ARBA00004141"/>
    </source>
</evidence>
<evidence type="ECO:0000256" key="2">
    <source>
        <dbReference type="ARBA" id="ARBA00010212"/>
    </source>
</evidence>
<dbReference type="GO" id="GO:0006882">
    <property type="term" value="P:intracellular zinc ion homeostasis"/>
    <property type="evidence" value="ECO:0007669"/>
    <property type="project" value="TreeGrafter"/>
</dbReference>
<keyword evidence="5 9" id="KW-0812">Transmembrane</keyword>
<feature type="transmembrane region" description="Helical" evidence="9">
    <location>
        <begin position="43"/>
        <end position="63"/>
    </location>
</feature>
<dbReference type="InterPro" id="IPR050291">
    <property type="entry name" value="CDF_Transporter"/>
</dbReference>
<feature type="transmembrane region" description="Helical" evidence="9">
    <location>
        <begin position="111"/>
        <end position="136"/>
    </location>
</feature>